<reference evidence="11 12" key="1">
    <citation type="submission" date="2023-07" db="EMBL/GenBank/DDBJ databases">
        <title>Micromonospora profundi TRM 95458 converts glycerol to a new osmotic compound.</title>
        <authorList>
            <person name="Lu D."/>
        </authorList>
    </citation>
    <scope>NUCLEOTIDE SEQUENCE [LARGE SCALE GENOMIC DNA]</scope>
    <source>
        <strain evidence="11 12">TRM95458</strain>
    </source>
</reference>
<feature type="active site" description="Proton donor/acceptor" evidence="7">
    <location>
        <position position="677"/>
    </location>
</feature>
<dbReference type="InterPro" id="IPR000834">
    <property type="entry name" value="Peptidase_M14"/>
</dbReference>
<dbReference type="Pfam" id="PF13290">
    <property type="entry name" value="CHB_HEX_C_1"/>
    <property type="match status" value="1"/>
</dbReference>
<sequence>MRRIQRRIALLAVPALVAGVLVSTGPAGADPTGPKGSAGSGHSLLENIKQAHHVDIKLAGADMLDKVAAAGFDIEHGLKRVPDGIEGEVVVTADELTKLKSMGVQLLDDNTRFKWSEKADGGLKGPAGPKAKPPAPGGPPATDPALATVRIARADWFTTKGQGFLYVEARTTEGQQTNPIVGMQLENNSGKGTPFEFARTMSRFVDSGQYMFHRNLFKLDTRPSEIRVTSSTGGVTTGVVSDWLENAPSPLTEKPGYKSDFVDGYRHPQQLFARAKEIAQQYPGIAEIVYLPNQTNGYQRKAQATIGGTGQSAVVVSSAAWGHEGGNDVTVEFVNRSGANLPLAVEVTGKAVRVLLAKDASGALSSTATQVAEALRTQSQGLIDRSHPYRTNAGTGIVAPTEGPVALTDFLDQKRVGAPEGEVPRGPVTIPVLRIGKHRDGKKPGVLIQAQDHAREWVPATTSLESAERLVHNYKTDKETKNIVDNTDVFFILSNNPDGANYSFYNFASQRKNMTNHCADSAADPANRNSWGVDLNRNYRVGSAQDGYSGGSSVCTSGTYQGPEKLSEPESKNIIWLVEKYKNIKFMMSVHSNGGQLFWQPGAYIADGRITTPRPPLGDEAFYWQSASRILGQVKAHRETVVTPENVGGSSDVLYSSAGNVREDLYHTYGIYAFGWEVGGSIYNPATGNWQGGSFQPAWDGNPELVSGHAETMEYANGIMEMFRVAADWGKDKKKPTSDLVPGNGKYQGPVNVHFETNEPATIYYTTDGSRPTLESPRYAATEFREPGQVFHVTETTTFNWFSVDSAGNIEKGYDPTKNDKRNNYRTATIKIETKKK</sequence>
<dbReference type="EMBL" id="CP130472">
    <property type="protein sequence ID" value="WLS45885.1"/>
    <property type="molecule type" value="Genomic_DNA"/>
</dbReference>
<evidence type="ECO:0000256" key="8">
    <source>
        <dbReference type="SAM" id="MobiDB-lite"/>
    </source>
</evidence>
<feature type="domain" description="Peptidase M14" evidence="10">
    <location>
        <begin position="385"/>
        <end position="719"/>
    </location>
</feature>
<evidence type="ECO:0000256" key="7">
    <source>
        <dbReference type="PROSITE-ProRule" id="PRU01379"/>
    </source>
</evidence>
<evidence type="ECO:0000256" key="4">
    <source>
        <dbReference type="ARBA" id="ARBA00022801"/>
    </source>
</evidence>
<keyword evidence="12" id="KW-1185">Reference proteome</keyword>
<feature type="signal peptide" evidence="9">
    <location>
        <begin position="1"/>
        <end position="29"/>
    </location>
</feature>
<keyword evidence="3" id="KW-0645">Protease</keyword>
<dbReference type="GO" id="GO:0004181">
    <property type="term" value="F:metallocarboxypeptidase activity"/>
    <property type="evidence" value="ECO:0007669"/>
    <property type="project" value="InterPro"/>
</dbReference>
<keyword evidence="4" id="KW-0378">Hydrolase</keyword>
<organism evidence="11 12">
    <name type="scientific">Micromonospora profundi</name>
    <dbReference type="NCBI Taxonomy" id="1420889"/>
    <lineage>
        <taxon>Bacteria</taxon>
        <taxon>Bacillati</taxon>
        <taxon>Actinomycetota</taxon>
        <taxon>Actinomycetes</taxon>
        <taxon>Micromonosporales</taxon>
        <taxon>Micromonosporaceae</taxon>
        <taxon>Micromonospora</taxon>
    </lineage>
</organism>
<evidence type="ECO:0000259" key="10">
    <source>
        <dbReference type="PROSITE" id="PS52035"/>
    </source>
</evidence>
<accession>A0AAJ6L2L2</accession>
<dbReference type="GO" id="GO:0006508">
    <property type="term" value="P:proteolysis"/>
    <property type="evidence" value="ECO:0007669"/>
    <property type="project" value="UniProtKB-KW"/>
</dbReference>
<dbReference type="GO" id="GO:0008270">
    <property type="term" value="F:zinc ion binding"/>
    <property type="evidence" value="ECO:0007669"/>
    <property type="project" value="InterPro"/>
</dbReference>
<evidence type="ECO:0000256" key="2">
    <source>
        <dbReference type="ARBA" id="ARBA00005988"/>
    </source>
</evidence>
<feature type="compositionally biased region" description="Pro residues" evidence="8">
    <location>
        <begin position="131"/>
        <end position="142"/>
    </location>
</feature>
<evidence type="ECO:0000313" key="11">
    <source>
        <dbReference type="EMBL" id="WLS45885.1"/>
    </source>
</evidence>
<dbReference type="KEGG" id="mprn:Q3V37_00920"/>
<dbReference type="PANTHER" id="PTHR11705:SF143">
    <property type="entry name" value="SLL0236 PROTEIN"/>
    <property type="match status" value="1"/>
</dbReference>
<dbReference type="AlphaFoldDB" id="A0AAJ6L2L2"/>
<feature type="chain" id="PRO_5042614852" evidence="9">
    <location>
        <begin position="30"/>
        <end position="837"/>
    </location>
</feature>
<evidence type="ECO:0000256" key="9">
    <source>
        <dbReference type="SAM" id="SignalP"/>
    </source>
</evidence>
<keyword evidence="6" id="KW-0482">Metalloprotease</keyword>
<keyword evidence="9" id="KW-0732">Signal</keyword>
<dbReference type="PANTHER" id="PTHR11705">
    <property type="entry name" value="PROTEASE FAMILY M14 CARBOXYPEPTIDASE A,B"/>
    <property type="match status" value="1"/>
</dbReference>
<comment type="cofactor">
    <cofactor evidence="1">
        <name>Zn(2+)</name>
        <dbReference type="ChEBI" id="CHEBI:29105"/>
    </cofactor>
</comment>
<dbReference type="PROSITE" id="PS52035">
    <property type="entry name" value="PEPTIDASE_M14"/>
    <property type="match status" value="1"/>
</dbReference>
<evidence type="ECO:0000313" key="12">
    <source>
        <dbReference type="Proteomes" id="UP001235874"/>
    </source>
</evidence>
<feature type="region of interest" description="Disordered" evidence="8">
    <location>
        <begin position="117"/>
        <end position="142"/>
    </location>
</feature>
<dbReference type="SMART" id="SM00631">
    <property type="entry name" value="Zn_pept"/>
    <property type="match status" value="1"/>
</dbReference>
<dbReference type="SUPFAM" id="SSF53187">
    <property type="entry name" value="Zn-dependent exopeptidases"/>
    <property type="match status" value="1"/>
</dbReference>
<dbReference type="Proteomes" id="UP001235874">
    <property type="component" value="Chromosome"/>
</dbReference>
<dbReference type="Pfam" id="PF00246">
    <property type="entry name" value="Peptidase_M14"/>
    <property type="match status" value="1"/>
</dbReference>
<dbReference type="GO" id="GO:0005615">
    <property type="term" value="C:extracellular space"/>
    <property type="evidence" value="ECO:0007669"/>
    <property type="project" value="TreeGrafter"/>
</dbReference>
<comment type="similarity">
    <text evidence="2 7">Belongs to the peptidase M14 family.</text>
</comment>
<name>A0AAJ6L2L2_9ACTN</name>
<dbReference type="RefSeq" id="WP_082377614.1">
    <property type="nucleotide sequence ID" value="NZ_CP130472.1"/>
</dbReference>
<evidence type="ECO:0000256" key="3">
    <source>
        <dbReference type="ARBA" id="ARBA00022670"/>
    </source>
</evidence>
<evidence type="ECO:0000256" key="1">
    <source>
        <dbReference type="ARBA" id="ARBA00001947"/>
    </source>
</evidence>
<dbReference type="Gene3D" id="3.40.630.10">
    <property type="entry name" value="Zn peptidases"/>
    <property type="match status" value="1"/>
</dbReference>
<protein>
    <submittedName>
        <fullName evidence="11">M14 family metallopeptidase</fullName>
    </submittedName>
</protein>
<keyword evidence="5" id="KW-0862">Zinc</keyword>
<dbReference type="InterPro" id="IPR059177">
    <property type="entry name" value="GH29D-like_dom"/>
</dbReference>
<evidence type="ECO:0000256" key="5">
    <source>
        <dbReference type="ARBA" id="ARBA00022833"/>
    </source>
</evidence>
<gene>
    <name evidence="11" type="ORF">Q3V37_00920</name>
</gene>
<proteinExistence type="inferred from homology"/>
<evidence type="ECO:0000256" key="6">
    <source>
        <dbReference type="ARBA" id="ARBA00023049"/>
    </source>
</evidence>